<dbReference type="EMBL" id="JXTB01000312">
    <property type="protein sequence ID" value="PON46399.1"/>
    <property type="molecule type" value="Genomic_DNA"/>
</dbReference>
<organism evidence="1 2">
    <name type="scientific">Parasponia andersonii</name>
    <name type="common">Sponia andersonii</name>
    <dbReference type="NCBI Taxonomy" id="3476"/>
    <lineage>
        <taxon>Eukaryota</taxon>
        <taxon>Viridiplantae</taxon>
        <taxon>Streptophyta</taxon>
        <taxon>Embryophyta</taxon>
        <taxon>Tracheophyta</taxon>
        <taxon>Spermatophyta</taxon>
        <taxon>Magnoliopsida</taxon>
        <taxon>eudicotyledons</taxon>
        <taxon>Gunneridae</taxon>
        <taxon>Pentapetalae</taxon>
        <taxon>rosids</taxon>
        <taxon>fabids</taxon>
        <taxon>Rosales</taxon>
        <taxon>Cannabaceae</taxon>
        <taxon>Parasponia</taxon>
    </lineage>
</organism>
<sequence length="110" mass="12610">MRFSSYNETLKSLRCRQGIQSKGVERAQTLTLEKTKIDRNRRRSNQIQGKAIRIHGGLRFQQTFWGESMEDGCVGLDFSRTVFLSLSLSLSLSLCVAVHHHHSPKEDESF</sequence>
<evidence type="ECO:0000313" key="1">
    <source>
        <dbReference type="EMBL" id="PON46399.1"/>
    </source>
</evidence>
<protein>
    <submittedName>
        <fullName evidence="1">Uncharacterized protein</fullName>
    </submittedName>
</protein>
<dbReference type="Proteomes" id="UP000237105">
    <property type="component" value="Unassembled WGS sequence"/>
</dbReference>
<keyword evidence="2" id="KW-1185">Reference proteome</keyword>
<feature type="non-terminal residue" evidence="1">
    <location>
        <position position="110"/>
    </location>
</feature>
<name>A0A2P5BC82_PARAD</name>
<dbReference type="AlphaFoldDB" id="A0A2P5BC82"/>
<accession>A0A2P5BC82</accession>
<proteinExistence type="predicted"/>
<gene>
    <name evidence="1" type="ORF">PanWU01x14_252040</name>
</gene>
<comment type="caution">
    <text evidence="1">The sequence shown here is derived from an EMBL/GenBank/DDBJ whole genome shotgun (WGS) entry which is preliminary data.</text>
</comment>
<evidence type="ECO:0000313" key="2">
    <source>
        <dbReference type="Proteomes" id="UP000237105"/>
    </source>
</evidence>
<reference evidence="2" key="1">
    <citation type="submission" date="2016-06" db="EMBL/GenBank/DDBJ databases">
        <title>Parallel loss of symbiosis genes in relatives of nitrogen-fixing non-legume Parasponia.</title>
        <authorList>
            <person name="Van Velzen R."/>
            <person name="Holmer R."/>
            <person name="Bu F."/>
            <person name="Rutten L."/>
            <person name="Van Zeijl A."/>
            <person name="Liu W."/>
            <person name="Santuari L."/>
            <person name="Cao Q."/>
            <person name="Sharma T."/>
            <person name="Shen D."/>
            <person name="Roswanjaya Y."/>
            <person name="Wardhani T."/>
            <person name="Kalhor M.S."/>
            <person name="Jansen J."/>
            <person name="Van den Hoogen J."/>
            <person name="Gungor B."/>
            <person name="Hartog M."/>
            <person name="Hontelez J."/>
            <person name="Verver J."/>
            <person name="Yang W.-C."/>
            <person name="Schijlen E."/>
            <person name="Repin R."/>
            <person name="Schilthuizen M."/>
            <person name="Schranz E."/>
            <person name="Heidstra R."/>
            <person name="Miyata K."/>
            <person name="Fedorova E."/>
            <person name="Kohlen W."/>
            <person name="Bisseling T."/>
            <person name="Smit S."/>
            <person name="Geurts R."/>
        </authorList>
    </citation>
    <scope>NUCLEOTIDE SEQUENCE [LARGE SCALE GENOMIC DNA]</scope>
    <source>
        <strain evidence="2">cv. WU1-14</strain>
    </source>
</reference>